<dbReference type="EMBL" id="JBAHYK010002820">
    <property type="protein sequence ID" value="KAL0564371.1"/>
    <property type="molecule type" value="Genomic_DNA"/>
</dbReference>
<dbReference type="InterPro" id="IPR010255">
    <property type="entry name" value="Haem_peroxidase_sf"/>
</dbReference>
<accession>A0ABR3ENA1</accession>
<protein>
    <submittedName>
        <fullName evidence="1">Uncharacterized protein</fullName>
    </submittedName>
</protein>
<sequence>MFHWPNRQLEWADSVLYELPFLEDLTRGCLARDNTTVSAQWIRAAFHNMATHNIDYGTGGLDGSLAFELDRPASEGIALTACGHALGGVLKKDFPDILKKEEFQSFNEKTILFNNDVVTQYLDGTPPNPLVVGVNNTMNSDFRLFSSDGNAMMQSLSSPEEYNKICADLYERMINTVPATVTLTEVIDPWDYKVREARFSVANGTDSLVMSTTLRLLNAQENPDRKVSGAPLNVTNLLTTGYGKTPLQYTFTVENIDPVKSIGTFWFEIDDGSEIIEVKNNDGNGYVIAEAIHDVLFDIKRSTLFSTPHGANFTADIVITVKNKLVGGTPISLQTINSFVVPYT</sequence>
<proteinExistence type="predicted"/>
<comment type="caution">
    <text evidence="1">The sequence shown here is derived from an EMBL/GenBank/DDBJ whole genome shotgun (WGS) entry which is preliminary data.</text>
</comment>
<name>A0ABR3ENA1_9AGAR</name>
<dbReference type="SUPFAM" id="SSF48113">
    <property type="entry name" value="Heme-dependent peroxidases"/>
    <property type="match status" value="1"/>
</dbReference>
<reference evidence="1 2" key="1">
    <citation type="submission" date="2024-02" db="EMBL/GenBank/DDBJ databases">
        <title>A draft genome for the cacao thread blight pathogen Marasmius crinis-equi.</title>
        <authorList>
            <person name="Cohen S.P."/>
            <person name="Baruah I.K."/>
            <person name="Amoako-Attah I."/>
            <person name="Bukari Y."/>
            <person name="Meinhardt L.W."/>
            <person name="Bailey B.A."/>
        </authorList>
    </citation>
    <scope>NUCLEOTIDE SEQUENCE [LARGE SCALE GENOMIC DNA]</scope>
    <source>
        <strain evidence="1 2">GH-76</strain>
    </source>
</reference>
<evidence type="ECO:0000313" key="1">
    <source>
        <dbReference type="EMBL" id="KAL0564371.1"/>
    </source>
</evidence>
<gene>
    <name evidence="1" type="ORF">V5O48_017675</name>
</gene>
<dbReference type="Proteomes" id="UP001465976">
    <property type="component" value="Unassembled WGS sequence"/>
</dbReference>
<evidence type="ECO:0000313" key="2">
    <source>
        <dbReference type="Proteomes" id="UP001465976"/>
    </source>
</evidence>
<organism evidence="1 2">
    <name type="scientific">Marasmius crinis-equi</name>
    <dbReference type="NCBI Taxonomy" id="585013"/>
    <lineage>
        <taxon>Eukaryota</taxon>
        <taxon>Fungi</taxon>
        <taxon>Dikarya</taxon>
        <taxon>Basidiomycota</taxon>
        <taxon>Agaricomycotina</taxon>
        <taxon>Agaricomycetes</taxon>
        <taxon>Agaricomycetidae</taxon>
        <taxon>Agaricales</taxon>
        <taxon>Marasmiineae</taxon>
        <taxon>Marasmiaceae</taxon>
        <taxon>Marasmius</taxon>
    </lineage>
</organism>
<keyword evidence="2" id="KW-1185">Reference proteome</keyword>
<dbReference type="Gene3D" id="1.10.520.10">
    <property type="match status" value="1"/>
</dbReference>